<dbReference type="EMBL" id="AJWZ01009492">
    <property type="protein sequence ID" value="EKC51162.1"/>
    <property type="molecule type" value="Genomic_DNA"/>
</dbReference>
<protein>
    <submittedName>
        <fullName evidence="1">Uncharacterized protein</fullName>
    </submittedName>
</protein>
<sequence>MEALSVREYRNNLAASFTKADNGEQV</sequence>
<reference evidence="1" key="1">
    <citation type="journal article" date="2013" name="Environ. Microbiol.">
        <title>Microbiota from the distal guts of lean and obese adolescents exhibit partial functional redundancy besides clear differences in community structure.</title>
        <authorList>
            <person name="Ferrer M."/>
            <person name="Ruiz A."/>
            <person name="Lanza F."/>
            <person name="Haange S.B."/>
            <person name="Oberbach A."/>
            <person name="Till H."/>
            <person name="Bargiela R."/>
            <person name="Campoy C."/>
            <person name="Segura M.T."/>
            <person name="Richter M."/>
            <person name="von Bergen M."/>
            <person name="Seifert J."/>
            <person name="Suarez A."/>
        </authorList>
    </citation>
    <scope>NUCLEOTIDE SEQUENCE</scope>
</reference>
<feature type="non-terminal residue" evidence="1">
    <location>
        <position position="26"/>
    </location>
</feature>
<comment type="caution">
    <text evidence="1">The sequence shown here is derived from an EMBL/GenBank/DDBJ whole genome shotgun (WGS) entry which is preliminary data.</text>
</comment>
<dbReference type="AlphaFoldDB" id="K1RRA3"/>
<proteinExistence type="predicted"/>
<accession>K1RRA3</accession>
<evidence type="ECO:0000313" key="1">
    <source>
        <dbReference type="EMBL" id="EKC51162.1"/>
    </source>
</evidence>
<organism evidence="1">
    <name type="scientific">human gut metagenome</name>
    <dbReference type="NCBI Taxonomy" id="408170"/>
    <lineage>
        <taxon>unclassified sequences</taxon>
        <taxon>metagenomes</taxon>
        <taxon>organismal metagenomes</taxon>
    </lineage>
</organism>
<name>K1RRA3_9ZZZZ</name>
<gene>
    <name evidence="1" type="ORF">OBE_13743</name>
</gene>